<comment type="similarity">
    <text evidence="12">Belongs to the adenylate kinase family.</text>
</comment>
<evidence type="ECO:0000256" key="4">
    <source>
        <dbReference type="ARBA" id="ARBA00022553"/>
    </source>
</evidence>
<dbReference type="PRINTS" id="PR00094">
    <property type="entry name" value="ADENYLTKNASE"/>
</dbReference>
<gene>
    <name evidence="14" type="primary">Cmpk</name>
    <name evidence="13" type="synonym">Dak1</name>
    <name evidence="14" type="ORF">CG6092</name>
</gene>
<dbReference type="NCBIfam" id="TIGR01359">
    <property type="entry name" value="UMP_CMP_kin_fam"/>
    <property type="match status" value="1"/>
</dbReference>
<dbReference type="AlphaFoldDB" id="Q8IGD0"/>
<dbReference type="GO" id="GO:0005524">
    <property type="term" value="F:ATP binding"/>
    <property type="evidence" value="ECO:0007669"/>
    <property type="project" value="UniProtKB-KW"/>
</dbReference>
<dbReference type="InterPro" id="IPR000850">
    <property type="entry name" value="Adenylat/UMP-CMP_kin"/>
</dbReference>
<dbReference type="ExpressionAtlas" id="Q8IGD0">
    <property type="expression patterns" value="baseline and differential"/>
</dbReference>
<dbReference type="FlyBase" id="FBgn0290421">
    <property type="gene designation" value="Cmpk"/>
</dbReference>
<evidence type="ECO:0000256" key="5">
    <source>
        <dbReference type="ARBA" id="ARBA00022679"/>
    </source>
</evidence>
<comment type="catalytic activity">
    <reaction evidence="11">
        <text>UMP + ATP = UDP + ADP</text>
        <dbReference type="Rhea" id="RHEA:24400"/>
        <dbReference type="ChEBI" id="CHEBI:30616"/>
        <dbReference type="ChEBI" id="CHEBI:57865"/>
        <dbReference type="ChEBI" id="CHEBI:58223"/>
        <dbReference type="ChEBI" id="CHEBI:456216"/>
        <dbReference type="EC" id="2.7.4.14"/>
    </reaction>
</comment>
<keyword evidence="9" id="KW-0665">Pyrimidine biosynthesis</keyword>
<keyword evidence="7 12" id="KW-0418">Kinase</keyword>
<dbReference type="EC" id="2.7.4.3" evidence="2"/>
<dbReference type="InterPro" id="IPR033690">
    <property type="entry name" value="Adenylat_kinase_CS"/>
</dbReference>
<dbReference type="Gene3D" id="3.40.50.300">
    <property type="entry name" value="P-loop containing nucleotide triphosphate hydrolases"/>
    <property type="match status" value="1"/>
</dbReference>
<evidence type="ECO:0000256" key="6">
    <source>
        <dbReference type="ARBA" id="ARBA00022741"/>
    </source>
</evidence>
<evidence type="ECO:0000256" key="11">
    <source>
        <dbReference type="ARBA" id="ARBA00048116"/>
    </source>
</evidence>
<dbReference type="GO" id="GO:0006139">
    <property type="term" value="P:nucleobase-containing compound metabolic process"/>
    <property type="evidence" value="ECO:0000250"/>
    <property type="project" value="FlyBase"/>
</dbReference>
<accession>Q8IGD0</accession>
<feature type="non-terminal residue" evidence="13">
    <location>
        <position position="1"/>
    </location>
</feature>
<dbReference type="InterPro" id="IPR006266">
    <property type="entry name" value="UMP_CMP_kinase"/>
</dbReference>
<dbReference type="SUPFAM" id="SSF52540">
    <property type="entry name" value="P-loop containing nucleoside triphosphate hydrolases"/>
    <property type="match status" value="1"/>
</dbReference>
<dbReference type="FunFam" id="3.40.50.300:FF:000315">
    <property type="entry name" value="Adenylate kinase 1"/>
    <property type="match status" value="1"/>
</dbReference>
<reference evidence="13" key="1">
    <citation type="submission" date="2002-11" db="EMBL/GenBank/DDBJ databases">
        <authorList>
            <person name="Stapleton M."/>
            <person name="Brokstein P."/>
            <person name="Hong L."/>
            <person name="Agbayani A."/>
            <person name="Carlson J."/>
            <person name="Champe M."/>
            <person name="Chavez C."/>
            <person name="Dorsett V."/>
            <person name="Dresnek D."/>
            <person name="Farfan D."/>
            <person name="Frise E."/>
            <person name="George R."/>
            <person name="Gonzalez M."/>
            <person name="Guarin H."/>
            <person name="Kronmiller B."/>
            <person name="Li P."/>
            <person name="Liao G."/>
            <person name="Miranda A."/>
            <person name="Mungall C.J."/>
            <person name="Nunoo J."/>
            <person name="Pacleb J."/>
            <person name="Paragas V."/>
            <person name="Park S."/>
            <person name="Patel S."/>
            <person name="Phouanenavong S."/>
            <person name="Wan K."/>
            <person name="Yu C."/>
            <person name="Lewis S.E."/>
            <person name="Rubin G.M."/>
            <person name="Celniker S."/>
        </authorList>
    </citation>
    <scope>NUCLEOTIDE SEQUENCE</scope>
    <source>
        <strain evidence="13">Berkeley</strain>
    </source>
</reference>
<evidence type="ECO:0000256" key="2">
    <source>
        <dbReference type="ARBA" id="ARBA00012955"/>
    </source>
</evidence>
<organism evidence="13">
    <name type="scientific">Drosophila melanogaster</name>
    <name type="common">Fruit fly</name>
    <dbReference type="NCBI Taxonomy" id="7227"/>
    <lineage>
        <taxon>Eukaryota</taxon>
        <taxon>Metazoa</taxon>
        <taxon>Ecdysozoa</taxon>
        <taxon>Arthropoda</taxon>
        <taxon>Hexapoda</taxon>
        <taxon>Insecta</taxon>
        <taxon>Pterygota</taxon>
        <taxon>Neoptera</taxon>
        <taxon>Endopterygota</taxon>
        <taxon>Diptera</taxon>
        <taxon>Brachycera</taxon>
        <taxon>Muscomorpha</taxon>
        <taxon>Ephydroidea</taxon>
        <taxon>Drosophilidae</taxon>
        <taxon>Drosophila</taxon>
        <taxon>Sophophora</taxon>
    </lineage>
</organism>
<dbReference type="OrthoDB" id="442176at2759"/>
<evidence type="ECO:0000313" key="14">
    <source>
        <dbReference type="FlyBase" id="FBgn0290421"/>
    </source>
</evidence>
<dbReference type="EMBL" id="BT001841">
    <property type="protein sequence ID" value="AAN71599.1"/>
    <property type="molecule type" value="mRNA"/>
</dbReference>
<dbReference type="PROSITE" id="PS00113">
    <property type="entry name" value="ADENYLATE_KINASE"/>
    <property type="match status" value="1"/>
</dbReference>
<dbReference type="InterPro" id="IPR027417">
    <property type="entry name" value="P-loop_NTPase"/>
</dbReference>
<name>Q8IGD0_DROME</name>
<dbReference type="PhylomeDB" id="Q8IGD0"/>
<keyword evidence="3" id="KW-0963">Cytoplasm</keyword>
<dbReference type="HAMAP" id="MF_03172">
    <property type="entry name" value="Adenylate_kinase_UMP_CMP_kin"/>
    <property type="match status" value="1"/>
</dbReference>
<dbReference type="GO" id="GO:0006221">
    <property type="term" value="P:pyrimidine nucleotide biosynthetic process"/>
    <property type="evidence" value="ECO:0007669"/>
    <property type="project" value="UniProtKB-KW"/>
</dbReference>
<keyword evidence="10" id="KW-0539">Nucleus</keyword>
<dbReference type="HAMAP" id="MF_00235">
    <property type="entry name" value="Adenylate_kinase_Adk"/>
    <property type="match status" value="1"/>
</dbReference>
<evidence type="ECO:0000256" key="10">
    <source>
        <dbReference type="ARBA" id="ARBA00023242"/>
    </source>
</evidence>
<dbReference type="HOGENOM" id="CLU_032354_0_2_1"/>
<evidence type="ECO:0000256" key="7">
    <source>
        <dbReference type="ARBA" id="ARBA00022777"/>
    </source>
</evidence>
<dbReference type="GO" id="GO:0004017">
    <property type="term" value="F:AMP kinase activity"/>
    <property type="evidence" value="ECO:0007669"/>
    <property type="project" value="UniProtKB-EC"/>
</dbReference>
<dbReference type="GO" id="GO:0006207">
    <property type="term" value="P:'de novo' pyrimidine nucleobase biosynthetic process"/>
    <property type="evidence" value="ECO:0000250"/>
    <property type="project" value="FlyBase"/>
</dbReference>
<keyword evidence="8" id="KW-0067">ATP-binding</keyword>
<evidence type="ECO:0000256" key="12">
    <source>
        <dbReference type="RuleBase" id="RU003330"/>
    </source>
</evidence>
<evidence type="ECO:0000256" key="3">
    <source>
        <dbReference type="ARBA" id="ARBA00022490"/>
    </source>
</evidence>
<keyword evidence="4" id="KW-0597">Phosphoprotein</keyword>
<comment type="subcellular location">
    <subcellularLocation>
        <location evidence="1">Cytoplasm</location>
    </subcellularLocation>
</comment>
<dbReference type="PANTHER" id="PTHR23359">
    <property type="entry name" value="NUCLEOTIDE KINASE"/>
    <property type="match status" value="1"/>
</dbReference>
<evidence type="ECO:0000256" key="9">
    <source>
        <dbReference type="ARBA" id="ARBA00022975"/>
    </source>
</evidence>
<dbReference type="CDD" id="cd01428">
    <property type="entry name" value="ADK"/>
    <property type="match status" value="1"/>
</dbReference>
<protein>
    <recommendedName>
        <fullName evidence="2">adenylate kinase</fullName>
        <ecNumber evidence="2">2.7.4.3</ecNumber>
    </recommendedName>
</protein>
<sequence length="304" mass="33690">ECCRTDAREQLRLCVTSQGVTFPVENSGEVYCRRHTHKPRIQFAFSLVQSSMWRALARTTLRAVANDCGSPGVGLAPSALTQHQLRHSKASNRFITTTSTAPPHNIGIMSVEKPKIVFVLGGPGAGKGTQCSRIVDRFQFTHLSAGDLLREERSREGSEFGNLIEDYIRNGKIVPVEVTCSLLENAMKASGKSRFLIDGFPRNQDNLDGWNRQMSEKVDFQFVLFFDCGEDVCVKRCLGRGQSGSGRTDDNLDSLKKRISTYNNDSLPIIKFFEGAAQVKRIDASPDAEEVFGEVEKIFVASGF</sequence>
<dbReference type="GO" id="GO:0005737">
    <property type="term" value="C:cytoplasm"/>
    <property type="evidence" value="ECO:0007669"/>
    <property type="project" value="UniProtKB-SubCell"/>
</dbReference>
<evidence type="ECO:0000313" key="13">
    <source>
        <dbReference type="EMBL" id="AAN71599.1"/>
    </source>
</evidence>
<dbReference type="Pfam" id="PF00406">
    <property type="entry name" value="ADK"/>
    <property type="match status" value="1"/>
</dbReference>
<dbReference type="VEuPathDB" id="VectorBase:FBgn0028833"/>
<evidence type="ECO:0000256" key="8">
    <source>
        <dbReference type="ARBA" id="ARBA00022840"/>
    </source>
</evidence>
<keyword evidence="5 12" id="KW-0808">Transferase</keyword>
<keyword evidence="6" id="KW-0547">Nucleotide-binding</keyword>
<dbReference type="AGR" id="FB:FBgn0028833"/>
<evidence type="ECO:0000256" key="1">
    <source>
        <dbReference type="ARBA" id="ARBA00004496"/>
    </source>
</evidence>
<proteinExistence type="evidence at transcript level"/>